<dbReference type="EMBL" id="VSWC01000003">
    <property type="protein sequence ID" value="KAA1116638.1"/>
    <property type="molecule type" value="Genomic_DNA"/>
</dbReference>
<evidence type="ECO:0000313" key="2">
    <source>
        <dbReference type="EMBL" id="KAA1116638.1"/>
    </source>
</evidence>
<name>A0A5B0QTM1_PUCGR</name>
<accession>A0A5B0QTM1</accession>
<keyword evidence="3" id="KW-1185">Reference proteome</keyword>
<dbReference type="Proteomes" id="UP000324748">
    <property type="component" value="Unassembled WGS sequence"/>
</dbReference>
<protein>
    <submittedName>
        <fullName evidence="2">Uncharacterized protein</fullName>
    </submittedName>
</protein>
<comment type="caution">
    <text evidence="2">The sequence shown here is derived from an EMBL/GenBank/DDBJ whole genome shotgun (WGS) entry which is preliminary data.</text>
</comment>
<dbReference type="AlphaFoldDB" id="A0A5B0QTM1"/>
<evidence type="ECO:0000313" key="3">
    <source>
        <dbReference type="Proteomes" id="UP000324748"/>
    </source>
</evidence>
<proteinExistence type="predicted"/>
<gene>
    <name evidence="2" type="ORF">PGT21_021129</name>
</gene>
<reference evidence="2 3" key="1">
    <citation type="submission" date="2019-05" db="EMBL/GenBank/DDBJ databases">
        <title>Emergence of the Ug99 lineage of the wheat stem rust pathogen through somatic hybridization.</title>
        <authorList>
            <person name="Li F."/>
            <person name="Upadhyaya N.M."/>
            <person name="Sperschneider J."/>
            <person name="Matny O."/>
            <person name="Nguyen-Phuc H."/>
            <person name="Mago R."/>
            <person name="Raley C."/>
            <person name="Miller M.E."/>
            <person name="Silverstein K.A.T."/>
            <person name="Henningsen E."/>
            <person name="Hirsch C.D."/>
            <person name="Visser B."/>
            <person name="Pretorius Z.A."/>
            <person name="Steffenson B.J."/>
            <person name="Schwessinger B."/>
            <person name="Dodds P.N."/>
            <person name="Figueroa M."/>
        </authorList>
    </citation>
    <scope>NUCLEOTIDE SEQUENCE [LARGE SCALE GENOMIC DNA]</scope>
    <source>
        <strain evidence="2">21-0</strain>
    </source>
</reference>
<evidence type="ECO:0000256" key="1">
    <source>
        <dbReference type="SAM" id="MobiDB-lite"/>
    </source>
</evidence>
<organism evidence="2 3">
    <name type="scientific">Puccinia graminis f. sp. tritici</name>
    <dbReference type="NCBI Taxonomy" id="56615"/>
    <lineage>
        <taxon>Eukaryota</taxon>
        <taxon>Fungi</taxon>
        <taxon>Dikarya</taxon>
        <taxon>Basidiomycota</taxon>
        <taxon>Pucciniomycotina</taxon>
        <taxon>Pucciniomycetes</taxon>
        <taxon>Pucciniales</taxon>
        <taxon>Pucciniaceae</taxon>
        <taxon>Puccinia</taxon>
    </lineage>
</organism>
<sequence>MIVDEDIGQLEPVIDCNQDPSGANLEANNEKATDEEIDEIVPGTFEVKESEDDEEAETTWMDLVGVAVDQIDLEPPMDTLDDSSPLFRREEQKIKKVSPDNSAWYPFLSKEVSKNKLNKRKKKMEVTYKFPVSTVLDGFTACWILTQAYLARLVPSNTGRLYSELHQSSPLGSLMNHASPNPFAGKSDCH</sequence>
<feature type="region of interest" description="Disordered" evidence="1">
    <location>
        <begin position="1"/>
        <end position="22"/>
    </location>
</feature>